<accession>A0A7U6FRZ4</accession>
<dbReference type="EMBL" id="CP034672">
    <property type="protein sequence ID" value="AZS26382.1"/>
    <property type="molecule type" value="Genomic_DNA"/>
</dbReference>
<evidence type="ECO:0000313" key="1">
    <source>
        <dbReference type="EMBL" id="AZS26229.1"/>
    </source>
</evidence>
<gene>
    <name evidence="1" type="ORF">DYL72_15080</name>
    <name evidence="2" type="ORF">DYL72_15880</name>
</gene>
<evidence type="ECO:0000313" key="3">
    <source>
        <dbReference type="Proteomes" id="UP000256923"/>
    </source>
</evidence>
<dbReference type="Proteomes" id="UP000256923">
    <property type="component" value="Chromosome 1"/>
</dbReference>
<sequence>MKKLVACLKHDSWIDTDVFELDSGDVFLLNGKSYVAKEKAYIEDGKPNIPARLYGSDEIVINLSKEREFIMMAMDYVYSSASEFGDGTMMICGLSDGNSNIYSPRLPVVELNAFCQKHIEQYRSFFNENEKALESGRFVAMTKFW</sequence>
<evidence type="ECO:0000313" key="2">
    <source>
        <dbReference type="EMBL" id="AZS26382.1"/>
    </source>
</evidence>
<name>A0A7U6FRZ4_VIBAN</name>
<proteinExistence type="predicted"/>
<protein>
    <submittedName>
        <fullName evidence="1">Uncharacterized protein</fullName>
    </submittedName>
</protein>
<organism evidence="1 3">
    <name type="scientific">Vibrio anguillarum</name>
    <name type="common">Listonella anguillarum</name>
    <dbReference type="NCBI Taxonomy" id="55601"/>
    <lineage>
        <taxon>Bacteria</taxon>
        <taxon>Pseudomonadati</taxon>
        <taxon>Pseudomonadota</taxon>
        <taxon>Gammaproteobacteria</taxon>
        <taxon>Vibrionales</taxon>
        <taxon>Vibrionaceae</taxon>
        <taxon>Vibrio</taxon>
    </lineage>
</organism>
<dbReference type="RefSeq" id="WP_116285063.1">
    <property type="nucleotide sequence ID" value="NZ_CP034672.1"/>
</dbReference>
<reference evidence="1 3" key="1">
    <citation type="submission" date="2018-12" db="EMBL/GenBank/DDBJ databases">
        <title>Characterization and Draft Genome of Vibrio anguillarum J360 Marine Pathogen Isolated from an Outbreak in Lumpfish (Cyclopterus lumpus).</title>
        <authorList>
            <person name="Vasquez J.I."/>
            <person name="Cao T."/>
            <person name="Chakraborty S."/>
            <person name="Gnanagobal H."/>
            <person name="Wescot J."/>
            <person name="Boyce D."/>
            <person name="Santander J."/>
        </authorList>
    </citation>
    <scope>NUCLEOTIDE SEQUENCE [LARGE SCALE GENOMIC DNA]</scope>
    <source>
        <strain evidence="1 3">J360</strain>
    </source>
</reference>
<dbReference type="AlphaFoldDB" id="A0A7U6FRZ4"/>
<dbReference type="EMBL" id="CP034672">
    <property type="protein sequence ID" value="AZS26229.1"/>
    <property type="molecule type" value="Genomic_DNA"/>
</dbReference>